<comment type="caution">
    <text evidence="1">The sequence shown here is derived from an EMBL/GenBank/DDBJ whole genome shotgun (WGS) entry which is preliminary data.</text>
</comment>
<keyword evidence="2" id="KW-1185">Reference proteome</keyword>
<sequence>MPLKNFRLDISNSARNKVTWDSLSRQEVPLPSRDQWCEVLSVEKRHDATSLHLSHHVTMRQTCKHCCGKNAIHKSRWRERCQR</sequence>
<evidence type="ECO:0000313" key="1">
    <source>
        <dbReference type="EMBL" id="MPC24315.1"/>
    </source>
</evidence>
<reference evidence="1 2" key="1">
    <citation type="submission" date="2019-05" db="EMBL/GenBank/DDBJ databases">
        <title>Another draft genome of Portunus trituberculatus and its Hox gene families provides insights of decapod evolution.</title>
        <authorList>
            <person name="Jeong J.-H."/>
            <person name="Song I."/>
            <person name="Kim S."/>
            <person name="Choi T."/>
            <person name="Kim D."/>
            <person name="Ryu S."/>
            <person name="Kim W."/>
        </authorList>
    </citation>
    <scope>NUCLEOTIDE SEQUENCE [LARGE SCALE GENOMIC DNA]</scope>
    <source>
        <tissue evidence="1">Muscle</tissue>
    </source>
</reference>
<dbReference type="EMBL" id="VSRR010001316">
    <property type="protein sequence ID" value="MPC24315.1"/>
    <property type="molecule type" value="Genomic_DNA"/>
</dbReference>
<dbReference type="AlphaFoldDB" id="A0A5B7DSR1"/>
<dbReference type="Proteomes" id="UP000324222">
    <property type="component" value="Unassembled WGS sequence"/>
</dbReference>
<gene>
    <name evidence="1" type="ORF">E2C01_017396</name>
</gene>
<protein>
    <submittedName>
        <fullName evidence="1">Uncharacterized protein</fullName>
    </submittedName>
</protein>
<accession>A0A5B7DSR1</accession>
<name>A0A5B7DSR1_PORTR</name>
<evidence type="ECO:0000313" key="2">
    <source>
        <dbReference type="Proteomes" id="UP000324222"/>
    </source>
</evidence>
<organism evidence="1 2">
    <name type="scientific">Portunus trituberculatus</name>
    <name type="common">Swimming crab</name>
    <name type="synonym">Neptunus trituberculatus</name>
    <dbReference type="NCBI Taxonomy" id="210409"/>
    <lineage>
        <taxon>Eukaryota</taxon>
        <taxon>Metazoa</taxon>
        <taxon>Ecdysozoa</taxon>
        <taxon>Arthropoda</taxon>
        <taxon>Crustacea</taxon>
        <taxon>Multicrustacea</taxon>
        <taxon>Malacostraca</taxon>
        <taxon>Eumalacostraca</taxon>
        <taxon>Eucarida</taxon>
        <taxon>Decapoda</taxon>
        <taxon>Pleocyemata</taxon>
        <taxon>Brachyura</taxon>
        <taxon>Eubrachyura</taxon>
        <taxon>Portunoidea</taxon>
        <taxon>Portunidae</taxon>
        <taxon>Portuninae</taxon>
        <taxon>Portunus</taxon>
    </lineage>
</organism>
<proteinExistence type="predicted"/>